<name>A0A9P5XMD7_9AGAR</name>
<keyword evidence="7" id="KW-1185">Reference proteome</keyword>
<proteinExistence type="predicted"/>
<feature type="transmembrane region" description="Helical" evidence="5">
    <location>
        <begin position="56"/>
        <end position="80"/>
    </location>
</feature>
<accession>A0A9P5XMD7</accession>
<dbReference type="EMBL" id="MU151064">
    <property type="protein sequence ID" value="KAF9453134.1"/>
    <property type="molecule type" value="Genomic_DNA"/>
</dbReference>
<dbReference type="Pfam" id="PF00335">
    <property type="entry name" value="Tetraspanin"/>
    <property type="match status" value="1"/>
</dbReference>
<sequence>MLGLEWFSKWTSFKWCLLFSVLSVLVYGVAGMMCAVVTWFRTWQNADVMYVADTDILVLITLASSILVVAALTGLAGTLLSSRPILAIYALLLWPSLISMAAIGYTAYKRATLALDHKLDMSWSQYYTPLGRLLIQNSLMCCGWSSPGHEGTPSRSCYPRTPLPGCKGPLTRFEQMNLQLVWSTVFSLVFMHLVNIVVVMLCANHVTKTFGSGITPKRYRLTANEVRENAGRVLKVTEKTGGLNVQVVGGISRPRIVRVPTSRAFREDKEERMGLLDEYLDKVGQDSRCRVRDRQRG</sequence>
<feature type="transmembrane region" description="Helical" evidence="5">
    <location>
        <begin position="12"/>
        <end position="40"/>
    </location>
</feature>
<evidence type="ECO:0000313" key="7">
    <source>
        <dbReference type="Proteomes" id="UP000807342"/>
    </source>
</evidence>
<keyword evidence="2 5" id="KW-0812">Transmembrane</keyword>
<keyword evidence="4 5" id="KW-0472">Membrane</keyword>
<evidence type="ECO:0000256" key="1">
    <source>
        <dbReference type="ARBA" id="ARBA00004141"/>
    </source>
</evidence>
<dbReference type="Proteomes" id="UP000807342">
    <property type="component" value="Unassembled WGS sequence"/>
</dbReference>
<gene>
    <name evidence="6" type="ORF">P691DRAFT_659219</name>
</gene>
<organism evidence="6 7">
    <name type="scientific">Macrolepiota fuliginosa MF-IS2</name>
    <dbReference type="NCBI Taxonomy" id="1400762"/>
    <lineage>
        <taxon>Eukaryota</taxon>
        <taxon>Fungi</taxon>
        <taxon>Dikarya</taxon>
        <taxon>Basidiomycota</taxon>
        <taxon>Agaricomycotina</taxon>
        <taxon>Agaricomycetes</taxon>
        <taxon>Agaricomycetidae</taxon>
        <taxon>Agaricales</taxon>
        <taxon>Agaricineae</taxon>
        <taxon>Agaricaceae</taxon>
        <taxon>Macrolepiota</taxon>
    </lineage>
</organism>
<comment type="caution">
    <text evidence="6">The sequence shown here is derived from an EMBL/GenBank/DDBJ whole genome shotgun (WGS) entry which is preliminary data.</text>
</comment>
<evidence type="ECO:0000256" key="2">
    <source>
        <dbReference type="ARBA" id="ARBA00022692"/>
    </source>
</evidence>
<evidence type="ECO:0000256" key="3">
    <source>
        <dbReference type="ARBA" id="ARBA00022989"/>
    </source>
</evidence>
<evidence type="ECO:0000313" key="6">
    <source>
        <dbReference type="EMBL" id="KAF9453134.1"/>
    </source>
</evidence>
<feature type="transmembrane region" description="Helical" evidence="5">
    <location>
        <begin position="180"/>
        <end position="201"/>
    </location>
</feature>
<reference evidence="6" key="1">
    <citation type="submission" date="2020-11" db="EMBL/GenBank/DDBJ databases">
        <authorList>
            <consortium name="DOE Joint Genome Institute"/>
            <person name="Ahrendt S."/>
            <person name="Riley R."/>
            <person name="Andreopoulos W."/>
            <person name="Labutti K."/>
            <person name="Pangilinan J."/>
            <person name="Ruiz-Duenas F.J."/>
            <person name="Barrasa J.M."/>
            <person name="Sanchez-Garcia M."/>
            <person name="Camarero S."/>
            <person name="Miyauchi S."/>
            <person name="Serrano A."/>
            <person name="Linde D."/>
            <person name="Babiker R."/>
            <person name="Drula E."/>
            <person name="Ayuso-Fernandez I."/>
            <person name="Pacheco R."/>
            <person name="Padilla G."/>
            <person name="Ferreira P."/>
            <person name="Barriuso J."/>
            <person name="Kellner H."/>
            <person name="Castanera R."/>
            <person name="Alfaro M."/>
            <person name="Ramirez L."/>
            <person name="Pisabarro A.G."/>
            <person name="Kuo A."/>
            <person name="Tritt A."/>
            <person name="Lipzen A."/>
            <person name="He G."/>
            <person name="Yan M."/>
            <person name="Ng V."/>
            <person name="Cullen D."/>
            <person name="Martin F."/>
            <person name="Rosso M.-N."/>
            <person name="Henrissat B."/>
            <person name="Hibbett D."/>
            <person name="Martinez A.T."/>
            <person name="Grigoriev I.V."/>
        </authorList>
    </citation>
    <scope>NUCLEOTIDE SEQUENCE</scope>
    <source>
        <strain evidence="6">MF-IS2</strain>
    </source>
</reference>
<evidence type="ECO:0008006" key="8">
    <source>
        <dbReference type="Google" id="ProtNLM"/>
    </source>
</evidence>
<comment type="subcellular location">
    <subcellularLocation>
        <location evidence="1">Membrane</location>
        <topology evidence="1">Multi-pass membrane protein</topology>
    </subcellularLocation>
</comment>
<feature type="transmembrane region" description="Helical" evidence="5">
    <location>
        <begin position="86"/>
        <end position="108"/>
    </location>
</feature>
<dbReference type="InterPro" id="IPR018499">
    <property type="entry name" value="Tetraspanin/Peripherin"/>
</dbReference>
<evidence type="ECO:0000256" key="4">
    <source>
        <dbReference type="ARBA" id="ARBA00023136"/>
    </source>
</evidence>
<protein>
    <recommendedName>
        <fullName evidence="8">Tetraspanin Tsp2</fullName>
    </recommendedName>
</protein>
<dbReference type="GO" id="GO:0016020">
    <property type="term" value="C:membrane"/>
    <property type="evidence" value="ECO:0007669"/>
    <property type="project" value="UniProtKB-SubCell"/>
</dbReference>
<dbReference type="AlphaFoldDB" id="A0A9P5XMD7"/>
<evidence type="ECO:0000256" key="5">
    <source>
        <dbReference type="SAM" id="Phobius"/>
    </source>
</evidence>
<keyword evidence="3 5" id="KW-1133">Transmembrane helix</keyword>
<dbReference type="OrthoDB" id="2156690at2759"/>